<proteinExistence type="predicted"/>
<sequence length="254" mass="29762">MPYLQVPRYASRGMRNNFIDRQQFFSPSPIAFSMDSNAMNPLFQSNSISQDFQMVNEDSLMKEQNNVGRYYNSPNGNMGFTSQSPYQREIHDGLKGYQNLRGDVEAFNRRMIDKPIVIDKNENLDILLPKFLDNVDQEVVNNFLTIISLNNETYAKKQQKLDELISTLDAPHQKLYREYVLKKNGEEKSYRSKVDREVENMSQEAQMKFTQITTILTDSQTPDNDKWNRVMEIYNSLSPQLKEEFEKKFEGFKA</sequence>
<accession>A0A0N5BBG5</accession>
<name>A0A0N5BBG5_STREA</name>
<dbReference type="AlphaFoldDB" id="A0A0N5BBG5"/>
<dbReference type="WBParaSite" id="SPAL_0000337400.1">
    <property type="protein sequence ID" value="SPAL_0000337400.1"/>
    <property type="gene ID" value="SPAL_0000337400"/>
</dbReference>
<evidence type="ECO:0000313" key="1">
    <source>
        <dbReference type="Proteomes" id="UP000046392"/>
    </source>
</evidence>
<organism evidence="1 2">
    <name type="scientific">Strongyloides papillosus</name>
    <name type="common">Intestinal threadworm</name>
    <dbReference type="NCBI Taxonomy" id="174720"/>
    <lineage>
        <taxon>Eukaryota</taxon>
        <taxon>Metazoa</taxon>
        <taxon>Ecdysozoa</taxon>
        <taxon>Nematoda</taxon>
        <taxon>Chromadorea</taxon>
        <taxon>Rhabditida</taxon>
        <taxon>Tylenchina</taxon>
        <taxon>Panagrolaimomorpha</taxon>
        <taxon>Strongyloidoidea</taxon>
        <taxon>Strongyloididae</taxon>
        <taxon>Strongyloides</taxon>
    </lineage>
</organism>
<keyword evidence="1" id="KW-1185">Reference proteome</keyword>
<protein>
    <submittedName>
        <fullName evidence="2">DUF148 domain-containing protein</fullName>
    </submittedName>
</protein>
<evidence type="ECO:0000313" key="2">
    <source>
        <dbReference type="WBParaSite" id="SPAL_0000337400.1"/>
    </source>
</evidence>
<reference evidence="2" key="1">
    <citation type="submission" date="2017-02" db="UniProtKB">
        <authorList>
            <consortium name="WormBaseParasite"/>
        </authorList>
    </citation>
    <scope>IDENTIFICATION</scope>
</reference>
<dbReference type="Proteomes" id="UP000046392">
    <property type="component" value="Unplaced"/>
</dbReference>